<keyword evidence="2" id="KW-0813">Transport</keyword>
<dbReference type="RefSeq" id="XP_066651361.1">
    <property type="nucleotide sequence ID" value="XM_066801561.1"/>
</dbReference>
<evidence type="ECO:0000256" key="4">
    <source>
        <dbReference type="ARBA" id="ARBA00022927"/>
    </source>
</evidence>
<dbReference type="PANTHER" id="PTHR40787:SF3">
    <property type="entry name" value="PROTEIN TRANSPORT PROTEIN SEC39"/>
    <property type="match status" value="1"/>
</dbReference>
<feature type="region of interest" description="Disordered" evidence="5">
    <location>
        <begin position="887"/>
        <end position="924"/>
    </location>
</feature>
<keyword evidence="3" id="KW-0256">Endoplasmic reticulum</keyword>
<name>A0ABR1L8G6_9PEZI</name>
<feature type="compositionally biased region" description="Basic residues" evidence="5">
    <location>
        <begin position="235"/>
        <end position="246"/>
    </location>
</feature>
<evidence type="ECO:0000259" key="6">
    <source>
        <dbReference type="Pfam" id="PF08314"/>
    </source>
</evidence>
<evidence type="ECO:0000256" key="1">
    <source>
        <dbReference type="ARBA" id="ARBA00004240"/>
    </source>
</evidence>
<dbReference type="GeneID" id="92034467"/>
<reference evidence="7 8" key="1">
    <citation type="submission" date="2024-04" db="EMBL/GenBank/DDBJ databases">
        <title>Phyllosticta paracitricarpa is synonymous to the EU quarantine fungus P. citricarpa based on phylogenomic analyses.</title>
        <authorList>
            <consortium name="Lawrence Berkeley National Laboratory"/>
            <person name="Van ingen-buijs V.A."/>
            <person name="Van westerhoven A.C."/>
            <person name="Haridas S."/>
            <person name="Skiadas P."/>
            <person name="Martin F."/>
            <person name="Groenewald J.Z."/>
            <person name="Crous P.W."/>
            <person name="Seidl M.F."/>
        </authorList>
    </citation>
    <scope>NUCLEOTIDE SEQUENCE [LARGE SCALE GENOMIC DNA]</scope>
    <source>
        <strain evidence="7 8">CPC 17464</strain>
    </source>
</reference>
<feature type="domain" description="Sec39" evidence="6">
    <location>
        <begin position="13"/>
        <end position="829"/>
    </location>
</feature>
<dbReference type="InterPro" id="IPR013244">
    <property type="entry name" value="Sec39_domain"/>
</dbReference>
<keyword evidence="8" id="KW-1185">Reference proteome</keyword>
<comment type="subcellular location">
    <subcellularLocation>
        <location evidence="1">Endoplasmic reticulum</location>
    </subcellularLocation>
</comment>
<evidence type="ECO:0000313" key="8">
    <source>
        <dbReference type="Proteomes" id="UP001360953"/>
    </source>
</evidence>
<gene>
    <name evidence="7" type="ORF">J3D65DRAFT_637906</name>
</gene>
<feature type="region of interest" description="Disordered" evidence="5">
    <location>
        <begin position="720"/>
        <end position="746"/>
    </location>
</feature>
<organism evidence="7 8">
    <name type="scientific">Phyllosticta citribraziliensis</name>
    <dbReference type="NCBI Taxonomy" id="989973"/>
    <lineage>
        <taxon>Eukaryota</taxon>
        <taxon>Fungi</taxon>
        <taxon>Dikarya</taxon>
        <taxon>Ascomycota</taxon>
        <taxon>Pezizomycotina</taxon>
        <taxon>Dothideomycetes</taxon>
        <taxon>Dothideomycetes incertae sedis</taxon>
        <taxon>Botryosphaeriales</taxon>
        <taxon>Phyllostictaceae</taxon>
        <taxon>Phyllosticta</taxon>
    </lineage>
</organism>
<evidence type="ECO:0000256" key="2">
    <source>
        <dbReference type="ARBA" id="ARBA00022448"/>
    </source>
</evidence>
<evidence type="ECO:0000256" key="3">
    <source>
        <dbReference type="ARBA" id="ARBA00022824"/>
    </source>
</evidence>
<keyword evidence="4" id="KW-0653">Protein transport</keyword>
<comment type="caution">
    <text evidence="7">The sequence shown here is derived from an EMBL/GenBank/DDBJ whole genome shotgun (WGS) entry which is preliminary data.</text>
</comment>
<feature type="compositionally biased region" description="Low complexity" evidence="5">
    <location>
        <begin position="722"/>
        <end position="740"/>
    </location>
</feature>
<feature type="compositionally biased region" description="Low complexity" evidence="5">
    <location>
        <begin position="887"/>
        <end position="898"/>
    </location>
</feature>
<feature type="compositionally biased region" description="Basic and acidic residues" evidence="5">
    <location>
        <begin position="247"/>
        <end position="256"/>
    </location>
</feature>
<dbReference type="PANTHER" id="PTHR40787">
    <property type="entry name" value="SECRETED PROTEIN"/>
    <property type="match status" value="1"/>
</dbReference>
<dbReference type="Proteomes" id="UP001360953">
    <property type="component" value="Unassembled WGS sequence"/>
</dbReference>
<proteinExistence type="predicted"/>
<feature type="region of interest" description="Disordered" evidence="5">
    <location>
        <begin position="235"/>
        <end position="266"/>
    </location>
</feature>
<protein>
    <submittedName>
        <fullName evidence="7">Sec39 domain-containing protein</fullName>
    </submittedName>
</protein>
<evidence type="ECO:0000313" key="7">
    <source>
        <dbReference type="EMBL" id="KAK7531537.1"/>
    </source>
</evidence>
<sequence>MDSLKELSTAHCVLLATQLAAGSNIDALRTLSLDRTDAFSPEYLLRILLTFLPETAEPSTYNGFALEVATRLYLEQRDKVTIDCTSVTNLSNAQAIKRMRKLELLPLAHESCSDTQDLEPVTLFVIHRAYRIDSEAGLLDIIPALVEPFLERSEYLRTWFISTVLPLLRLDFEYYPGSGATASLEDFSRLQGSHGVNMILSKCQATYDANASDVGNVSRDLKSIVGPWIYGSKQRKRRKLGGTRRKSVAEALKKESSPQNPDQAPNAPKDFYDWEYVFVWLVHTAPNHFDIVSNTIDRWDGPADIDTGGYDAPDDMYLDDSSKTSLHVRYAQAAFASVYSAESESRDTVEAAHSVLVRLAELLKFEPPPDLATSVEMLPRIDSHSSVLHDTSPSVIQPDTLMNEDHPLTKPKVETFSLLQIFVYSAYLLADVGFPMPLSKVAKFRFHADEDDQITLLCKILRALVNGPGNDEERWRSVRNKLIWLWNWGMDAAEMYAMHGPGVLGKIGRYTFEKEILNSLLSAAQFTLITELYLGESGRRDHLQNDDIEGCVLGKVMEFYDNASNGNVTRGGMKKALDILIAFKPYFADSPAFLAAESLLAATHDLSFYALTLQHGVPFRPVNIRVSDDPISLIAKVLDQNPRSYTKLDDLINIGQNLVSARTLERNGPLLEESAADMNEQKVLASRRVIGMAIEAALAEDDFETAYSFVVNRLNPSIDQLTRQSTPSQASSSRATTSPSHSKKPEDDIAWRAAFHAGRHRSPNSCLASSHVTIAGSPALRRLEQRMELLSQALLLAPQSSLPEVLTAWRRCEEEMTALLAQENAEEEAFNDHADNRAPGAFPSQSAVIQPRREFGRGVSEESPMGLFDVARGAAAAISRTAFPLRGTAATGGAEGSARNSRDLTRTLSGAGSESGSIGGDDSRVRKRDMVANAVTGGLASGIGWVLGATPVQENPRDQNR</sequence>
<dbReference type="EMBL" id="JBBPEH010000012">
    <property type="protein sequence ID" value="KAK7531537.1"/>
    <property type="molecule type" value="Genomic_DNA"/>
</dbReference>
<evidence type="ECO:0000256" key="5">
    <source>
        <dbReference type="SAM" id="MobiDB-lite"/>
    </source>
</evidence>
<dbReference type="Pfam" id="PF08314">
    <property type="entry name" value="Sec39"/>
    <property type="match status" value="1"/>
</dbReference>
<accession>A0ABR1L8G6</accession>